<gene>
    <name evidence="1" type="ORF">DME_LOCUS688</name>
</gene>
<dbReference type="AlphaFoldDB" id="A0A0N4UE57"/>
<evidence type="ECO:0000313" key="2">
    <source>
        <dbReference type="Proteomes" id="UP000038040"/>
    </source>
</evidence>
<organism evidence="2 4">
    <name type="scientific">Dracunculus medinensis</name>
    <name type="common">Guinea worm</name>
    <dbReference type="NCBI Taxonomy" id="318479"/>
    <lineage>
        <taxon>Eukaryota</taxon>
        <taxon>Metazoa</taxon>
        <taxon>Ecdysozoa</taxon>
        <taxon>Nematoda</taxon>
        <taxon>Chromadorea</taxon>
        <taxon>Rhabditida</taxon>
        <taxon>Spirurina</taxon>
        <taxon>Dracunculoidea</taxon>
        <taxon>Dracunculidae</taxon>
        <taxon>Dracunculus</taxon>
    </lineage>
</organism>
<reference evidence="1 3" key="2">
    <citation type="submission" date="2018-11" db="EMBL/GenBank/DDBJ databases">
        <authorList>
            <consortium name="Pathogen Informatics"/>
        </authorList>
    </citation>
    <scope>NUCLEOTIDE SEQUENCE [LARGE SCALE GENOMIC DNA]</scope>
</reference>
<dbReference type="EMBL" id="UYYG01000006">
    <property type="protein sequence ID" value="VDN50715.1"/>
    <property type="molecule type" value="Genomic_DNA"/>
</dbReference>
<accession>A0A0N4UE57</accession>
<dbReference type="WBParaSite" id="DME_0000564301-mRNA-1">
    <property type="protein sequence ID" value="DME_0000564301-mRNA-1"/>
    <property type="gene ID" value="DME_0000564301"/>
</dbReference>
<evidence type="ECO:0000313" key="1">
    <source>
        <dbReference type="EMBL" id="VDN50715.1"/>
    </source>
</evidence>
<keyword evidence="3" id="KW-1185">Reference proteome</keyword>
<reference evidence="4" key="1">
    <citation type="submission" date="2017-02" db="UniProtKB">
        <authorList>
            <consortium name="WormBaseParasite"/>
        </authorList>
    </citation>
    <scope>IDENTIFICATION</scope>
</reference>
<evidence type="ECO:0000313" key="4">
    <source>
        <dbReference type="WBParaSite" id="DME_0000564301-mRNA-1"/>
    </source>
</evidence>
<dbReference type="Proteomes" id="UP000038040">
    <property type="component" value="Unplaced"/>
</dbReference>
<evidence type="ECO:0000313" key="3">
    <source>
        <dbReference type="Proteomes" id="UP000274756"/>
    </source>
</evidence>
<sequence length="82" mass="9339">MWNLTYFGSFGLDVDDGNSQVSGDATTQWEWNIRHRTNIAVGNCEGSSSHRRLSEEMLQVVRLNVRSVSRFSEMEEISAMPD</sequence>
<name>A0A0N4UE57_DRAME</name>
<dbReference type="Proteomes" id="UP000274756">
    <property type="component" value="Unassembled WGS sequence"/>
</dbReference>
<protein>
    <submittedName>
        <fullName evidence="1 4">Uncharacterized protein</fullName>
    </submittedName>
</protein>
<proteinExistence type="predicted"/>